<comment type="caution">
    <text evidence="4">The sequence shown here is derived from an EMBL/GenBank/DDBJ whole genome shotgun (WGS) entry which is preliminary data.</text>
</comment>
<keyword evidence="5" id="KW-1185">Reference proteome</keyword>
<dbReference type="Proteomes" id="UP000190896">
    <property type="component" value="Unassembled WGS sequence"/>
</dbReference>
<name>A0A1T2KVA3_9GAMM</name>
<sequence>MEDFRLERQLQAYEQWKSSLYRTVGEYRAWLHKYKLATEQGERQIRDCLSALEDDRLRIAFMAEFSRGKTELINAIFFSDFGRRLLPSTAGRTTMCPTELFYDRDIEQSYLRVLPIETRLQETSLNDLKKDLDQWVTYPLDIDSADQVEDCLREVIKTRRVSLEEAVRLGMYDPEQHHHNDKPPQYVEIPKWCHAMISFPHSLLKQGLTILDTPGLNALGSEPELTLNMLPSAQAVIFVLAADTGVTRTDLEMWQNHVKGYHGSRQRGLMVVLNKIDTLWDELLDEGAIARAIETQRQSTAKILGVDRNTIFPVSAQKALLGKVKQDDELTARSALARLENYLSDDILNSRQQILQDTITAEISGMLDGTRSIVSNKLNSIKTQLSELRDLSGKSQDVIEHMIARTREEQAKYMNNVNSFQASRKVLKGQAKTLRRALDLKRLEQNIDETRSKMEDNWTTVGLKGSMQGLFDQMREDMQIVVDQSEQTRKLIRSIYRRFQNEHGFSVMQPKMFSIMRYRVELELLYQEAEIFRKSPVTAMTEKHFVVKRFFVAMVSKAKDIFFQAHKEIDAWLKTALEPLIIQIKDHKEQMEQRLKDLQKVSHSRDTLDSRIEELERQHNAIAKQLTILRNMHNTLNNTRPLTEEERPRPRLVKTGNTRH</sequence>
<organism evidence="4 5">
    <name type="scientific">Solemya velesiana gill symbiont</name>
    <dbReference type="NCBI Taxonomy" id="1918948"/>
    <lineage>
        <taxon>Bacteria</taxon>
        <taxon>Pseudomonadati</taxon>
        <taxon>Pseudomonadota</taxon>
        <taxon>Gammaproteobacteria</taxon>
        <taxon>sulfur-oxidizing symbionts</taxon>
    </lineage>
</organism>
<dbReference type="SUPFAM" id="SSF52540">
    <property type="entry name" value="P-loop containing nucleoside triphosphate hydrolases"/>
    <property type="match status" value="1"/>
</dbReference>
<dbReference type="Gene3D" id="3.40.50.300">
    <property type="entry name" value="P-loop containing nucleotide triphosphate hydrolases"/>
    <property type="match status" value="1"/>
</dbReference>
<protein>
    <recommendedName>
        <fullName evidence="3">Dynamin N-terminal domain-containing protein</fullName>
    </recommendedName>
</protein>
<dbReference type="EMBL" id="MPRJ01000026">
    <property type="protein sequence ID" value="OOZ36793.1"/>
    <property type="molecule type" value="Genomic_DNA"/>
</dbReference>
<dbReference type="OrthoDB" id="5295100at2"/>
<gene>
    <name evidence="4" type="ORF">BOW51_05550</name>
</gene>
<feature type="coiled-coil region" evidence="1">
    <location>
        <begin position="581"/>
        <end position="632"/>
    </location>
</feature>
<evidence type="ECO:0000256" key="2">
    <source>
        <dbReference type="SAM" id="MobiDB-lite"/>
    </source>
</evidence>
<dbReference type="RefSeq" id="WP_078486594.1">
    <property type="nucleotide sequence ID" value="NZ_MPRJ01000026.1"/>
</dbReference>
<dbReference type="Pfam" id="PF00350">
    <property type="entry name" value="Dynamin_N"/>
    <property type="match status" value="1"/>
</dbReference>
<dbReference type="AlphaFoldDB" id="A0A1T2KVA3"/>
<feature type="domain" description="Dynamin N-terminal" evidence="3">
    <location>
        <begin position="59"/>
        <end position="275"/>
    </location>
</feature>
<keyword evidence="1" id="KW-0175">Coiled coil</keyword>
<evidence type="ECO:0000256" key="1">
    <source>
        <dbReference type="SAM" id="Coils"/>
    </source>
</evidence>
<evidence type="ECO:0000313" key="5">
    <source>
        <dbReference type="Proteomes" id="UP000190896"/>
    </source>
</evidence>
<dbReference type="InterPro" id="IPR027417">
    <property type="entry name" value="P-loop_NTPase"/>
</dbReference>
<dbReference type="InterPro" id="IPR051943">
    <property type="entry name" value="TRAFAC_Dynamin-like_GTPase"/>
</dbReference>
<dbReference type="InterPro" id="IPR045063">
    <property type="entry name" value="Dynamin_N"/>
</dbReference>
<feature type="region of interest" description="Disordered" evidence="2">
    <location>
        <begin position="637"/>
        <end position="660"/>
    </location>
</feature>
<proteinExistence type="predicted"/>
<reference evidence="4 5" key="1">
    <citation type="submission" date="2016-11" db="EMBL/GenBank/DDBJ databases">
        <title>Mixed transmission modes and dynamic genome evolution in an obligate animal-bacterial symbiosis.</title>
        <authorList>
            <person name="Russell S.L."/>
            <person name="Corbett-Detig R.B."/>
            <person name="Cavanaugh C.M."/>
        </authorList>
    </citation>
    <scope>NUCLEOTIDE SEQUENCE [LARGE SCALE GENOMIC DNA]</scope>
    <source>
        <strain evidence="4">Se-Cadez</strain>
    </source>
</reference>
<evidence type="ECO:0000259" key="3">
    <source>
        <dbReference type="Pfam" id="PF00350"/>
    </source>
</evidence>
<evidence type="ECO:0000313" key="4">
    <source>
        <dbReference type="EMBL" id="OOZ36793.1"/>
    </source>
</evidence>
<dbReference type="PANTHER" id="PTHR43681">
    <property type="entry name" value="TRANSMEMBRANE GTPASE FZO"/>
    <property type="match status" value="1"/>
</dbReference>
<accession>A0A1T2KVA3</accession>
<dbReference type="PANTHER" id="PTHR43681:SF1">
    <property type="entry name" value="SARCALUMENIN"/>
    <property type="match status" value="1"/>
</dbReference>
<dbReference type="Gene3D" id="1.20.5.50">
    <property type="match status" value="1"/>
</dbReference>